<proteinExistence type="predicted"/>
<evidence type="ECO:0000313" key="2">
    <source>
        <dbReference type="EMBL" id="KAF3574750.1"/>
    </source>
</evidence>
<dbReference type="EMBL" id="QGKX02000095">
    <property type="protein sequence ID" value="KAF3574750.1"/>
    <property type="molecule type" value="Genomic_DNA"/>
</dbReference>
<evidence type="ECO:0000256" key="1">
    <source>
        <dbReference type="SAM" id="MobiDB-lite"/>
    </source>
</evidence>
<sequence length="112" mass="12822">MLLWRLDKDIKCILFGREVYTKSRANQALPSQLHPDLSSDEPLNSILSRVPVSASARSDDQPQPVRERQPRRSRPNKPNPIASSQLAIPKQPARVRSRFILVVRFLQSAKQR</sequence>
<feature type="compositionally biased region" description="Basic and acidic residues" evidence="1">
    <location>
        <begin position="57"/>
        <end position="70"/>
    </location>
</feature>
<dbReference type="Proteomes" id="UP000712600">
    <property type="component" value="Unassembled WGS sequence"/>
</dbReference>
<gene>
    <name evidence="2" type="ORF">F2Q69_00063059</name>
</gene>
<name>A0A8S9RPD0_BRACR</name>
<dbReference type="AlphaFoldDB" id="A0A8S9RPD0"/>
<organism evidence="2 3">
    <name type="scientific">Brassica cretica</name>
    <name type="common">Mustard</name>
    <dbReference type="NCBI Taxonomy" id="69181"/>
    <lineage>
        <taxon>Eukaryota</taxon>
        <taxon>Viridiplantae</taxon>
        <taxon>Streptophyta</taxon>
        <taxon>Embryophyta</taxon>
        <taxon>Tracheophyta</taxon>
        <taxon>Spermatophyta</taxon>
        <taxon>Magnoliopsida</taxon>
        <taxon>eudicotyledons</taxon>
        <taxon>Gunneridae</taxon>
        <taxon>Pentapetalae</taxon>
        <taxon>rosids</taxon>
        <taxon>malvids</taxon>
        <taxon>Brassicales</taxon>
        <taxon>Brassicaceae</taxon>
        <taxon>Brassiceae</taxon>
        <taxon>Brassica</taxon>
    </lineage>
</organism>
<accession>A0A8S9RPD0</accession>
<feature type="region of interest" description="Disordered" evidence="1">
    <location>
        <begin position="31"/>
        <end position="90"/>
    </location>
</feature>
<protein>
    <submittedName>
        <fullName evidence="2">Uncharacterized protein</fullName>
    </submittedName>
</protein>
<reference evidence="2" key="1">
    <citation type="submission" date="2019-12" db="EMBL/GenBank/DDBJ databases">
        <title>Genome sequencing and annotation of Brassica cretica.</title>
        <authorList>
            <person name="Studholme D.J."/>
            <person name="Sarris P."/>
        </authorList>
    </citation>
    <scope>NUCLEOTIDE SEQUENCE</scope>
    <source>
        <strain evidence="2">PFS-109/04</strain>
        <tissue evidence="2">Leaf</tissue>
    </source>
</reference>
<evidence type="ECO:0000313" key="3">
    <source>
        <dbReference type="Proteomes" id="UP000712600"/>
    </source>
</evidence>
<comment type="caution">
    <text evidence="2">The sequence shown here is derived from an EMBL/GenBank/DDBJ whole genome shotgun (WGS) entry which is preliminary data.</text>
</comment>